<feature type="compositionally biased region" description="Pro residues" evidence="1">
    <location>
        <begin position="86"/>
        <end position="102"/>
    </location>
</feature>
<keyword evidence="2" id="KW-0812">Transmembrane</keyword>
<organism evidence="3">
    <name type="scientific">Anisakis simplex</name>
    <name type="common">Herring worm</name>
    <dbReference type="NCBI Taxonomy" id="6269"/>
    <lineage>
        <taxon>Eukaryota</taxon>
        <taxon>Metazoa</taxon>
        <taxon>Ecdysozoa</taxon>
        <taxon>Nematoda</taxon>
        <taxon>Chromadorea</taxon>
        <taxon>Rhabditida</taxon>
        <taxon>Spirurina</taxon>
        <taxon>Ascaridomorpha</taxon>
        <taxon>Ascaridoidea</taxon>
        <taxon>Anisakidae</taxon>
        <taxon>Anisakis</taxon>
        <taxon>Anisakis simplex complex</taxon>
    </lineage>
</organism>
<evidence type="ECO:0000313" key="3">
    <source>
        <dbReference type="WBParaSite" id="ASIM_0000953801-mRNA-1"/>
    </source>
</evidence>
<protein>
    <submittedName>
        <fullName evidence="3">Conserved plasma membrane protein</fullName>
    </submittedName>
</protein>
<dbReference type="WBParaSite" id="ASIM_0000953801-mRNA-1">
    <property type="protein sequence ID" value="ASIM_0000953801-mRNA-1"/>
    <property type="gene ID" value="ASIM_0000953801"/>
</dbReference>
<keyword evidence="2" id="KW-1133">Transmembrane helix</keyword>
<accession>A0A0M3JPE2</accession>
<name>A0A0M3JPE2_ANISI</name>
<evidence type="ECO:0000256" key="2">
    <source>
        <dbReference type="SAM" id="Phobius"/>
    </source>
</evidence>
<feature type="region of interest" description="Disordered" evidence="1">
    <location>
        <begin position="66"/>
        <end position="102"/>
    </location>
</feature>
<dbReference type="AlphaFoldDB" id="A0A0M3JPE2"/>
<keyword evidence="2" id="KW-0472">Membrane</keyword>
<evidence type="ECO:0000256" key="1">
    <source>
        <dbReference type="SAM" id="MobiDB-lite"/>
    </source>
</evidence>
<reference evidence="3" key="1">
    <citation type="submission" date="2017-02" db="UniProtKB">
        <authorList>
            <consortium name="WormBaseParasite"/>
        </authorList>
    </citation>
    <scope>IDENTIFICATION</scope>
</reference>
<sequence length="102" mass="11641">LVLDDDERKVTFNELSSYAVGLFVLLVVYATYNVFEIYVTYKYQRNINPPSEFSLVSQTDHLYPDLSPAHALSRDQQASVNKATQRPPPYNPNYGPAPPYKL</sequence>
<proteinExistence type="predicted"/>
<feature type="transmembrane region" description="Helical" evidence="2">
    <location>
        <begin position="15"/>
        <end position="35"/>
    </location>
</feature>
<feature type="compositionally biased region" description="Polar residues" evidence="1">
    <location>
        <begin position="74"/>
        <end position="84"/>
    </location>
</feature>